<feature type="binding site" evidence="8">
    <location>
        <position position="69"/>
    </location>
    <ligand>
        <name>Zn(2+)</name>
        <dbReference type="ChEBI" id="CHEBI:29105"/>
        <label>1</label>
    </ligand>
</feature>
<keyword evidence="2" id="KW-0031">Aminopeptidase</keyword>
<dbReference type="GO" id="GO:0004177">
    <property type="term" value="F:aminopeptidase activity"/>
    <property type="evidence" value="ECO:0007669"/>
    <property type="project" value="UniProtKB-UniRule"/>
</dbReference>
<dbReference type="AlphaFoldDB" id="A0A2Z3H1P9"/>
<dbReference type="SUPFAM" id="SSF101821">
    <property type="entry name" value="Aminopeptidase/glucanase lid domain"/>
    <property type="match status" value="1"/>
</dbReference>
<name>A0A2Z3H1P9_9BACT</name>
<dbReference type="GO" id="GO:0046872">
    <property type="term" value="F:metal ion binding"/>
    <property type="evidence" value="ECO:0007669"/>
    <property type="project" value="UniProtKB-UniRule"/>
</dbReference>
<dbReference type="PIRSF" id="PIRSF001123">
    <property type="entry name" value="PepA_GA"/>
    <property type="match status" value="1"/>
</dbReference>
<comment type="similarity">
    <text evidence="1 6">Belongs to the peptidase M42 family.</text>
</comment>
<feature type="binding site" evidence="8">
    <location>
        <position position="323"/>
    </location>
    <ligand>
        <name>Zn(2+)</name>
        <dbReference type="ChEBI" id="CHEBI:29105"/>
        <label>2</label>
    </ligand>
</feature>
<gene>
    <name evidence="9" type="ORF">C1280_15550</name>
</gene>
<evidence type="ECO:0000256" key="3">
    <source>
        <dbReference type="ARBA" id="ARBA00022670"/>
    </source>
</evidence>
<feature type="binding site" evidence="8">
    <location>
        <position position="181"/>
    </location>
    <ligand>
        <name>Zn(2+)</name>
        <dbReference type="ChEBI" id="CHEBI:29105"/>
        <label>2</label>
    </ligand>
</feature>
<evidence type="ECO:0000313" key="9">
    <source>
        <dbReference type="EMBL" id="AWM38262.1"/>
    </source>
</evidence>
<accession>A0A2Z3H1P9</accession>
<dbReference type="SUPFAM" id="SSF53187">
    <property type="entry name" value="Zn-dependent exopeptidases"/>
    <property type="match status" value="1"/>
</dbReference>
<feature type="binding site" evidence="8">
    <location>
        <position position="214"/>
    </location>
    <ligand>
        <name>Zn(2+)</name>
        <dbReference type="ChEBI" id="CHEBI:29105"/>
        <label>2</label>
    </ligand>
</feature>
<evidence type="ECO:0000256" key="6">
    <source>
        <dbReference type="PIRNR" id="PIRNR001123"/>
    </source>
</evidence>
<organism evidence="9 10">
    <name type="scientific">Gemmata obscuriglobus</name>
    <dbReference type="NCBI Taxonomy" id="114"/>
    <lineage>
        <taxon>Bacteria</taxon>
        <taxon>Pseudomonadati</taxon>
        <taxon>Planctomycetota</taxon>
        <taxon>Planctomycetia</taxon>
        <taxon>Gemmatales</taxon>
        <taxon>Gemmataceae</taxon>
        <taxon>Gemmata</taxon>
    </lineage>
</organism>
<dbReference type="PANTHER" id="PTHR32481">
    <property type="entry name" value="AMINOPEPTIDASE"/>
    <property type="match status" value="1"/>
</dbReference>
<dbReference type="RefSeq" id="WP_010051365.1">
    <property type="nucleotide sequence ID" value="NZ_CP025958.1"/>
</dbReference>
<sequence length="356" mass="38516">MEHTSHEFLKALLETPSPSGFEQPIQQVVRERMKPFADEVRTDSHGNVFATRFPEGRPADAPRVMLAGHCDQIGLMVQYIDSDGFLYIQPIGGWDMQILLGQYLTVWTKTGPVTGVVARRAIHLLKPEERNKVPDFADVWVDIGARNKEEAESLVQCGDPLTFALGYRPLRNGLAASPAMDDKVGLWVCMEAVRLLHGRLLKAAVYGVSTVAEEIGLRGATTATYAVNPTVGIAVDVTHATDVPSGDKKTQGDIKCGGGPVLYRGPNISPRVFDLLEATAKAHNIPVQVRGTPRATGTDANAIQIAREGVATGLIGIPNRYMHSPVEVVHLDDLSNSAKLLAEFCAAVGPDTNWIP</sequence>
<feature type="active site" description="Proton acceptor" evidence="7">
    <location>
        <position position="213"/>
    </location>
</feature>
<dbReference type="Pfam" id="PF05343">
    <property type="entry name" value="Peptidase_M42"/>
    <property type="match status" value="1"/>
</dbReference>
<dbReference type="PANTHER" id="PTHR32481:SF20">
    <property type="entry name" value="AMINOPEPTIDASE YSDC"/>
    <property type="match status" value="1"/>
</dbReference>
<dbReference type="CDD" id="cd05656">
    <property type="entry name" value="M42_Frv"/>
    <property type="match status" value="1"/>
</dbReference>
<dbReference type="EMBL" id="CP025958">
    <property type="protein sequence ID" value="AWM38262.1"/>
    <property type="molecule type" value="Genomic_DNA"/>
</dbReference>
<protein>
    <submittedName>
        <fullName evidence="9">Hydrolase</fullName>
    </submittedName>
</protein>
<evidence type="ECO:0000256" key="5">
    <source>
        <dbReference type="ARBA" id="ARBA00022801"/>
    </source>
</evidence>
<evidence type="ECO:0000256" key="4">
    <source>
        <dbReference type="ARBA" id="ARBA00022723"/>
    </source>
</evidence>
<keyword evidence="5 9" id="KW-0378">Hydrolase</keyword>
<comment type="cofactor">
    <cofactor evidence="8">
        <name>a divalent metal cation</name>
        <dbReference type="ChEBI" id="CHEBI:60240"/>
    </cofactor>
    <text evidence="8">Binds 2 divalent metal cations per subunit.</text>
</comment>
<keyword evidence="10" id="KW-1185">Reference proteome</keyword>
<feature type="binding site" evidence="8">
    <location>
        <position position="181"/>
    </location>
    <ligand>
        <name>Zn(2+)</name>
        <dbReference type="ChEBI" id="CHEBI:29105"/>
        <label>1</label>
    </ligand>
</feature>
<dbReference type="Gene3D" id="3.40.630.10">
    <property type="entry name" value="Zn peptidases"/>
    <property type="match status" value="1"/>
</dbReference>
<dbReference type="InterPro" id="IPR023367">
    <property type="entry name" value="Peptidase_M42_dom2"/>
</dbReference>
<evidence type="ECO:0000256" key="7">
    <source>
        <dbReference type="PIRSR" id="PIRSR001123-1"/>
    </source>
</evidence>
<reference evidence="9 10" key="1">
    <citation type="submission" date="2018-01" db="EMBL/GenBank/DDBJ databases">
        <title>G. obscuriglobus.</title>
        <authorList>
            <person name="Franke J."/>
            <person name="Blomberg W."/>
            <person name="Selmecki A."/>
        </authorList>
    </citation>
    <scope>NUCLEOTIDE SEQUENCE [LARGE SCALE GENOMIC DNA]</scope>
    <source>
        <strain evidence="9 10">DSM 5831</strain>
    </source>
</reference>
<keyword evidence="4 8" id="KW-0479">Metal-binding</keyword>
<dbReference type="InterPro" id="IPR051464">
    <property type="entry name" value="Peptidase_M42_aminopept"/>
</dbReference>
<dbReference type="Gene3D" id="2.40.30.40">
    <property type="entry name" value="Peptidase M42, domain 2"/>
    <property type="match status" value="1"/>
</dbReference>
<evidence type="ECO:0000313" key="10">
    <source>
        <dbReference type="Proteomes" id="UP000245802"/>
    </source>
</evidence>
<evidence type="ECO:0000256" key="2">
    <source>
        <dbReference type="ARBA" id="ARBA00022438"/>
    </source>
</evidence>
<dbReference type="KEGG" id="gog:C1280_15550"/>
<evidence type="ECO:0000256" key="8">
    <source>
        <dbReference type="PIRSR" id="PIRSR001123-2"/>
    </source>
</evidence>
<evidence type="ECO:0000256" key="1">
    <source>
        <dbReference type="ARBA" id="ARBA00006272"/>
    </source>
</evidence>
<dbReference type="InterPro" id="IPR008007">
    <property type="entry name" value="Peptidase_M42"/>
</dbReference>
<keyword evidence="3" id="KW-0645">Protease</keyword>
<dbReference type="GO" id="GO:0006508">
    <property type="term" value="P:proteolysis"/>
    <property type="evidence" value="ECO:0007669"/>
    <property type="project" value="UniProtKB-KW"/>
</dbReference>
<dbReference type="Proteomes" id="UP000245802">
    <property type="component" value="Chromosome"/>
</dbReference>
<dbReference type="OrthoDB" id="9772053at2"/>
<proteinExistence type="inferred from homology"/>
<feature type="binding site" evidence="8">
    <location>
        <position position="236"/>
    </location>
    <ligand>
        <name>Zn(2+)</name>
        <dbReference type="ChEBI" id="CHEBI:29105"/>
        <label>1</label>
    </ligand>
</feature>